<keyword evidence="2" id="KW-1185">Reference proteome</keyword>
<comment type="caution">
    <text evidence="1">The sequence shown here is derived from an EMBL/GenBank/DDBJ whole genome shotgun (WGS) entry which is preliminary data.</text>
</comment>
<dbReference type="OrthoDB" id="10510231at2759"/>
<organism evidence="1 2">
    <name type="scientific">Cucurbitaria berberidis CBS 394.84</name>
    <dbReference type="NCBI Taxonomy" id="1168544"/>
    <lineage>
        <taxon>Eukaryota</taxon>
        <taxon>Fungi</taxon>
        <taxon>Dikarya</taxon>
        <taxon>Ascomycota</taxon>
        <taxon>Pezizomycotina</taxon>
        <taxon>Dothideomycetes</taxon>
        <taxon>Pleosporomycetidae</taxon>
        <taxon>Pleosporales</taxon>
        <taxon>Pleosporineae</taxon>
        <taxon>Cucurbitariaceae</taxon>
        <taxon>Cucurbitaria</taxon>
    </lineage>
</organism>
<reference evidence="1" key="1">
    <citation type="submission" date="2020-01" db="EMBL/GenBank/DDBJ databases">
        <authorList>
            <consortium name="DOE Joint Genome Institute"/>
            <person name="Haridas S."/>
            <person name="Albert R."/>
            <person name="Binder M."/>
            <person name="Bloem J."/>
            <person name="Labutti K."/>
            <person name="Salamov A."/>
            <person name="Andreopoulos B."/>
            <person name="Baker S.E."/>
            <person name="Barry K."/>
            <person name="Bills G."/>
            <person name="Bluhm B.H."/>
            <person name="Cannon C."/>
            <person name="Castanera R."/>
            <person name="Culley D.E."/>
            <person name="Daum C."/>
            <person name="Ezra D."/>
            <person name="Gonzalez J.B."/>
            <person name="Henrissat B."/>
            <person name="Kuo A."/>
            <person name="Liang C."/>
            <person name="Lipzen A."/>
            <person name="Lutzoni F."/>
            <person name="Magnuson J."/>
            <person name="Mondo S."/>
            <person name="Nolan M."/>
            <person name="Ohm R."/>
            <person name="Pangilinan J."/>
            <person name="Park H.-J."/>
            <person name="Ramirez L."/>
            <person name="Alfaro M."/>
            <person name="Sun H."/>
            <person name="Tritt A."/>
            <person name="Yoshinaga Y."/>
            <person name="Zwiers L.-H."/>
            <person name="Turgeon B.G."/>
            <person name="Goodwin S.B."/>
            <person name="Spatafora J.W."/>
            <person name="Crous P.W."/>
            <person name="Grigoriev I.V."/>
        </authorList>
    </citation>
    <scope>NUCLEOTIDE SEQUENCE</scope>
    <source>
        <strain evidence="1">CBS 394.84</strain>
    </source>
</reference>
<evidence type="ECO:0000313" key="1">
    <source>
        <dbReference type="EMBL" id="KAF1845423.1"/>
    </source>
</evidence>
<dbReference type="AlphaFoldDB" id="A0A9P4L8M3"/>
<gene>
    <name evidence="1" type="ORF">K460DRAFT_355247</name>
</gene>
<sequence>MDDHAFKLPRGATVPRKLAQPRTKNIPVSLRKSITEDLKAQAAAVEASGVDTAFADAAEAIHAAIEENAQPIQSTEELSRKKYRQELFTVITNIADLLRQKEHDTKVMTEEKQKQDPHIDPYVKDPLSHIDPNKLTHAWETKVWEDTYEDSWDLGRYIEHMEQDLADLDIWVTHWDSELDGYEMFREHFYRHFGQALRELCIDQVPKVESNLAPEDIIMLG</sequence>
<protein>
    <submittedName>
        <fullName evidence="1">Uncharacterized protein</fullName>
    </submittedName>
</protein>
<proteinExistence type="predicted"/>
<evidence type="ECO:0000313" key="2">
    <source>
        <dbReference type="Proteomes" id="UP000800039"/>
    </source>
</evidence>
<accession>A0A9P4L8M3</accession>
<name>A0A9P4L8M3_9PLEO</name>
<dbReference type="GeneID" id="63849116"/>
<dbReference type="EMBL" id="ML976616">
    <property type="protein sequence ID" value="KAF1845423.1"/>
    <property type="molecule type" value="Genomic_DNA"/>
</dbReference>
<dbReference type="RefSeq" id="XP_040787986.1">
    <property type="nucleotide sequence ID" value="XM_040931864.1"/>
</dbReference>
<dbReference type="Proteomes" id="UP000800039">
    <property type="component" value="Unassembled WGS sequence"/>
</dbReference>